<feature type="domain" description="FAS1" evidence="1">
    <location>
        <begin position="1"/>
        <end position="119"/>
    </location>
</feature>
<dbReference type="SMART" id="SM00554">
    <property type="entry name" value="FAS1"/>
    <property type="match status" value="3"/>
</dbReference>
<evidence type="ECO:0000313" key="3">
    <source>
        <dbReference type="Proteomes" id="UP000326759"/>
    </source>
</evidence>
<gene>
    <name evidence="2" type="ORF">Anas_11337</name>
</gene>
<dbReference type="PROSITE" id="PS50213">
    <property type="entry name" value="FAS1"/>
    <property type="match status" value="3"/>
</dbReference>
<feature type="domain" description="FAS1" evidence="1">
    <location>
        <begin position="441"/>
        <end position="579"/>
    </location>
</feature>
<proteinExistence type="predicted"/>
<keyword evidence="3" id="KW-1185">Reference proteome</keyword>
<dbReference type="SUPFAM" id="SSF82153">
    <property type="entry name" value="FAS1 domain"/>
    <property type="match status" value="3"/>
</dbReference>
<feature type="domain" description="FAS1" evidence="1">
    <location>
        <begin position="275"/>
        <end position="408"/>
    </location>
</feature>
<dbReference type="Proteomes" id="UP000326759">
    <property type="component" value="Unassembled WGS sequence"/>
</dbReference>
<dbReference type="PANTHER" id="PTHR10900">
    <property type="entry name" value="PERIOSTIN-RELATED"/>
    <property type="match status" value="1"/>
</dbReference>
<dbReference type="PANTHER" id="PTHR10900:SF77">
    <property type="entry name" value="FI19380P1"/>
    <property type="match status" value="1"/>
</dbReference>
<evidence type="ECO:0000259" key="1">
    <source>
        <dbReference type="PROSITE" id="PS50213"/>
    </source>
</evidence>
<dbReference type="OrthoDB" id="286301at2759"/>
<reference evidence="2 3" key="1">
    <citation type="journal article" date="2019" name="PLoS Biol.">
        <title>Sex chromosomes control vertical transmission of feminizing Wolbachia symbionts in an isopod.</title>
        <authorList>
            <person name="Becking T."/>
            <person name="Chebbi M.A."/>
            <person name="Giraud I."/>
            <person name="Moumen B."/>
            <person name="Laverre T."/>
            <person name="Caubet Y."/>
            <person name="Peccoud J."/>
            <person name="Gilbert C."/>
            <person name="Cordaux R."/>
        </authorList>
    </citation>
    <scope>NUCLEOTIDE SEQUENCE [LARGE SCALE GENOMIC DNA]</scope>
    <source>
        <strain evidence="2">ANa2</strain>
        <tissue evidence="2">Whole body excluding digestive tract and cuticle</tissue>
    </source>
</reference>
<dbReference type="InterPro" id="IPR036378">
    <property type="entry name" value="FAS1_dom_sf"/>
</dbReference>
<dbReference type="AlphaFoldDB" id="A0A5N5TD20"/>
<dbReference type="Gene3D" id="2.30.180.10">
    <property type="entry name" value="FAS1 domain"/>
    <property type="match status" value="3"/>
</dbReference>
<accession>A0A5N5TD20</accession>
<dbReference type="InterPro" id="IPR000782">
    <property type="entry name" value="FAS1_domain"/>
</dbReference>
<comment type="caution">
    <text evidence="2">The sequence shown here is derived from an EMBL/GenBank/DDBJ whole genome shotgun (WGS) entry which is preliminary data.</text>
</comment>
<name>A0A5N5TD20_9CRUS</name>
<dbReference type="Pfam" id="PF02469">
    <property type="entry name" value="Fasciclin"/>
    <property type="match status" value="3"/>
</dbReference>
<dbReference type="InterPro" id="IPR050904">
    <property type="entry name" value="Adhesion/Biosynth-related"/>
</dbReference>
<evidence type="ECO:0000313" key="2">
    <source>
        <dbReference type="EMBL" id="KAB7504079.1"/>
    </source>
</evidence>
<organism evidence="2 3">
    <name type="scientific">Armadillidium nasatum</name>
    <dbReference type="NCBI Taxonomy" id="96803"/>
    <lineage>
        <taxon>Eukaryota</taxon>
        <taxon>Metazoa</taxon>
        <taxon>Ecdysozoa</taxon>
        <taxon>Arthropoda</taxon>
        <taxon>Crustacea</taxon>
        <taxon>Multicrustacea</taxon>
        <taxon>Malacostraca</taxon>
        <taxon>Eumalacostraca</taxon>
        <taxon>Peracarida</taxon>
        <taxon>Isopoda</taxon>
        <taxon>Oniscidea</taxon>
        <taxon>Crinocheta</taxon>
        <taxon>Armadillidiidae</taxon>
        <taxon>Armadillidium</taxon>
    </lineage>
</organism>
<dbReference type="EMBL" id="SEYY01003794">
    <property type="protein sequence ID" value="KAB7504079.1"/>
    <property type="molecule type" value="Genomic_DNA"/>
</dbReference>
<sequence length="680" mass="77062">MNECFVADYHNLHMKLHARALTYEPFTLLIPLNKGLPTDASFLTDREYTRQVLLNHVILGDIVNLEAASSGAAPYYSLADNELSFVKDNAGNVMVNDVRLTGQEFLLDNLVVYLIEKAIPLSPPEFLKFVPVTEDIERSGPIVSDIISFVTLAADTSTTQSSTTPVVLLDAKQDSFNGNEVSKSTPRPTRFDKFRKAKNEILTSVSETTTKQSLSIEKSLVSTIKANLKPIETDNSTSTKESIPENQDVEVLDMIDVGEFSEMRQRLSFNTTFLSSMLRELNTPHAIGSEFIHHFLEADLGKYLSPDRNYTAIIPTNEAFYYYYPIDWGFNPFLVQNFTKDVLLNHILEGDIHLYEFNDDVEIHTIADRVIKVVKDKAGTVLINGHKMPIETEIEVQNGRLYFIHHLLFVDFERVNALRLEYPFLETAPLLSFPWPSSPFLSHLLKRLQEEGNTKYFAHLLRNSDISHLVFSSDENLNRLTYTAFVPTDDSLKKTFRVENLATLNPKIINNFLLEHIVSGYLLEEDFEDGFNLLTLTNKVIPITINNNTGDIFVEGSKIQLPQQYIYNLGALFILDKPLKDLATTEPLSKISKLEGNEIPLQNQKTELEKASDNKLHKVENSFNTPLPQKDGHTESSVSIATPQPEIIYEVRTEISFSRQINDGEIVPVSRDVVERARLI</sequence>
<protein>
    <recommendedName>
        <fullName evidence="1">FAS1 domain-containing protein</fullName>
    </recommendedName>
</protein>